<dbReference type="Proteomes" id="UP000046122">
    <property type="component" value="Unassembled WGS sequence"/>
</dbReference>
<evidence type="ECO:0000313" key="4">
    <source>
        <dbReference type="Proteomes" id="UP000045285"/>
    </source>
</evidence>
<evidence type="ECO:0000256" key="1">
    <source>
        <dbReference type="SAM" id="MobiDB-lite"/>
    </source>
</evidence>
<dbReference type="EMBL" id="CCNE01000023">
    <property type="protein sequence ID" value="CDX58559.1"/>
    <property type="molecule type" value="Genomic_DNA"/>
</dbReference>
<gene>
    <name evidence="2" type="ORF">MPL3356_400103</name>
    <name evidence="3" type="ORF">MPL3365_30182</name>
</gene>
<evidence type="ECO:0000313" key="2">
    <source>
        <dbReference type="EMBL" id="CDX24504.1"/>
    </source>
</evidence>
<accession>A0A090E4T9</accession>
<evidence type="ECO:0000313" key="3">
    <source>
        <dbReference type="EMBL" id="CDX58559.1"/>
    </source>
</evidence>
<reference evidence="2 5" key="1">
    <citation type="submission" date="2014-08" db="EMBL/GenBank/DDBJ databases">
        <authorList>
            <person name="Moulin Lionel"/>
        </authorList>
    </citation>
    <scope>NUCLEOTIDE SEQUENCE [LARGE SCALE GENOMIC DNA]</scope>
</reference>
<organism evidence="2 4">
    <name type="scientific">Mesorhizobium plurifarium</name>
    <dbReference type="NCBI Taxonomy" id="69974"/>
    <lineage>
        <taxon>Bacteria</taxon>
        <taxon>Pseudomonadati</taxon>
        <taxon>Pseudomonadota</taxon>
        <taxon>Alphaproteobacteria</taxon>
        <taxon>Hyphomicrobiales</taxon>
        <taxon>Phyllobacteriaceae</taxon>
        <taxon>Mesorhizobium</taxon>
    </lineage>
</organism>
<feature type="region of interest" description="Disordered" evidence="1">
    <location>
        <begin position="39"/>
        <end position="62"/>
    </location>
</feature>
<dbReference type="AlphaFoldDB" id="A0A090E4T9"/>
<name>A0A090E4T9_MESPL</name>
<reference evidence="4" key="2">
    <citation type="submission" date="2014-08" db="EMBL/GenBank/DDBJ databases">
        <authorList>
            <person name="Moulin L."/>
        </authorList>
    </citation>
    <scope>NUCLEOTIDE SEQUENCE [LARGE SCALE GENOMIC DNA]</scope>
</reference>
<proteinExistence type="predicted"/>
<dbReference type="Proteomes" id="UP000045285">
    <property type="component" value="Unassembled WGS sequence"/>
</dbReference>
<dbReference type="STRING" id="69974.MPLDJ20_120308"/>
<evidence type="ECO:0000313" key="5">
    <source>
        <dbReference type="Proteomes" id="UP000046122"/>
    </source>
</evidence>
<dbReference type="EMBL" id="CCMZ01000035">
    <property type="protein sequence ID" value="CDX24504.1"/>
    <property type="molecule type" value="Genomic_DNA"/>
</dbReference>
<protein>
    <submittedName>
        <fullName evidence="2">Uncharacterized protein</fullName>
    </submittedName>
</protein>
<keyword evidence="4" id="KW-1185">Reference proteome</keyword>
<sequence length="135" mass="13768">MTIDVGGTFFLRTGSICRMAAVAGLLGVLLPAGGCTSTSPNNAAPTALTEGPKDTGSYPNLNIPPQVAAKQFTKEETAANLAQLKAEQQAQAAKGGSVKAPTNSAALKTLAKTHGDDTLKQIEGKCDPTLDPNCN</sequence>